<evidence type="ECO:0000256" key="3">
    <source>
        <dbReference type="ARBA" id="ARBA00022741"/>
    </source>
</evidence>
<dbReference type="PANTHER" id="PTHR42788">
    <property type="entry name" value="TAURINE IMPORT ATP-BINDING PROTEIN-RELATED"/>
    <property type="match status" value="1"/>
</dbReference>
<dbReference type="PANTHER" id="PTHR42788:SF13">
    <property type="entry name" value="ALIPHATIC SULFONATES IMPORT ATP-BINDING PROTEIN SSUB"/>
    <property type="match status" value="1"/>
</dbReference>
<dbReference type="AlphaFoldDB" id="A0A1I4TXY7"/>
<keyword evidence="2" id="KW-0813">Transport</keyword>
<dbReference type="SUPFAM" id="SSF52540">
    <property type="entry name" value="P-loop containing nucleoside triphosphate hydrolases"/>
    <property type="match status" value="1"/>
</dbReference>
<gene>
    <name evidence="6" type="ORF">CXZ10_18690</name>
</gene>
<protein>
    <submittedName>
        <fullName evidence="6">Nitrate/sulfonate/bicarbonate ABC transporter ATP-binding protein</fullName>
    </submittedName>
</protein>
<comment type="caution">
    <text evidence="6">The sequence shown here is derived from an EMBL/GenBank/DDBJ whole genome shotgun (WGS) entry which is preliminary data.</text>
</comment>
<dbReference type="Gene3D" id="3.40.50.300">
    <property type="entry name" value="P-loop containing nucleotide triphosphate hydrolases"/>
    <property type="match status" value="1"/>
</dbReference>
<name>A0A1I4TXY7_9HYPH</name>
<evidence type="ECO:0000313" key="6">
    <source>
        <dbReference type="EMBL" id="PKR87755.1"/>
    </source>
</evidence>
<proteinExistence type="inferred from homology"/>
<keyword evidence="3" id="KW-0547">Nucleotide-binding</keyword>
<comment type="similarity">
    <text evidence="1">Belongs to the ABC transporter superfamily.</text>
</comment>
<organism evidence="6 7">
    <name type="scientific">Pleomorphomonas diazotrophica</name>
    <dbReference type="NCBI Taxonomy" id="1166257"/>
    <lineage>
        <taxon>Bacteria</taxon>
        <taxon>Pseudomonadati</taxon>
        <taxon>Pseudomonadota</taxon>
        <taxon>Alphaproteobacteria</taxon>
        <taxon>Hyphomicrobiales</taxon>
        <taxon>Pleomorphomonadaceae</taxon>
        <taxon>Pleomorphomonas</taxon>
    </lineage>
</organism>
<dbReference type="PROSITE" id="PS50893">
    <property type="entry name" value="ABC_TRANSPORTER_2"/>
    <property type="match status" value="1"/>
</dbReference>
<feature type="domain" description="ABC transporter" evidence="5">
    <location>
        <begin position="7"/>
        <end position="239"/>
    </location>
</feature>
<dbReference type="InterPro" id="IPR017871">
    <property type="entry name" value="ABC_transporter-like_CS"/>
</dbReference>
<dbReference type="InterPro" id="IPR050166">
    <property type="entry name" value="ABC_transporter_ATP-bind"/>
</dbReference>
<dbReference type="RefSeq" id="WP_101290878.1">
    <property type="nucleotide sequence ID" value="NZ_FOUQ01000006.1"/>
</dbReference>
<dbReference type="GO" id="GO:0016887">
    <property type="term" value="F:ATP hydrolysis activity"/>
    <property type="evidence" value="ECO:0007669"/>
    <property type="project" value="InterPro"/>
</dbReference>
<dbReference type="SMART" id="SM00382">
    <property type="entry name" value="AAA"/>
    <property type="match status" value="1"/>
</dbReference>
<evidence type="ECO:0000256" key="1">
    <source>
        <dbReference type="ARBA" id="ARBA00005417"/>
    </source>
</evidence>
<evidence type="ECO:0000259" key="5">
    <source>
        <dbReference type="PROSITE" id="PS50893"/>
    </source>
</evidence>
<dbReference type="InterPro" id="IPR003439">
    <property type="entry name" value="ABC_transporter-like_ATP-bd"/>
</dbReference>
<sequence>MTAVPALRLAGVGKQFAAEAGGTVTALAGVDLEVATGEFVALIGPSGCGKSTILRLVAGLDRPSDGSVIVHGGEPEALSRAHKLGFAFQDAALLPWLDVRDNIAMPFRLAGLERNMDRVAALIDLVGLTGFERARPDELSGGMRQRVAIARALVLEPEVLLLDEPFGALDAVTRRQMNLELQRIWSATRTTTLLVTHAVDEALFLADRVLVMSQRPGRIVETIAVPFGRPRAPALLREAAFHALEDRLTEALIPDAYGDPARIQPIA</sequence>
<keyword evidence="7" id="KW-1185">Reference proteome</keyword>
<dbReference type="Proteomes" id="UP000233491">
    <property type="component" value="Unassembled WGS sequence"/>
</dbReference>
<accession>A0A1I4TXY7</accession>
<dbReference type="PROSITE" id="PS00211">
    <property type="entry name" value="ABC_TRANSPORTER_1"/>
    <property type="match status" value="1"/>
</dbReference>
<dbReference type="GO" id="GO:0005524">
    <property type="term" value="F:ATP binding"/>
    <property type="evidence" value="ECO:0007669"/>
    <property type="project" value="UniProtKB-KW"/>
</dbReference>
<reference evidence="6 7" key="1">
    <citation type="submission" date="2017-12" db="EMBL/GenBank/DDBJ databases">
        <title>Anaerobic carbon monoxide metabolism by Pleomorphomonas carboxyditropha sp. nov., a new mesophilic hydrogenogenic carboxidotroph.</title>
        <authorList>
            <person name="Esquivel-Elizondo S."/>
            <person name="Krajmalnik-Brown R."/>
        </authorList>
    </citation>
    <scope>NUCLEOTIDE SEQUENCE [LARGE SCALE GENOMIC DNA]</scope>
    <source>
        <strain evidence="6 7">R5-392</strain>
    </source>
</reference>
<dbReference type="EMBL" id="PJNW01000016">
    <property type="protein sequence ID" value="PKR87755.1"/>
    <property type="molecule type" value="Genomic_DNA"/>
</dbReference>
<dbReference type="InterPro" id="IPR027417">
    <property type="entry name" value="P-loop_NTPase"/>
</dbReference>
<dbReference type="InterPro" id="IPR003593">
    <property type="entry name" value="AAA+_ATPase"/>
</dbReference>
<evidence type="ECO:0000256" key="2">
    <source>
        <dbReference type="ARBA" id="ARBA00022448"/>
    </source>
</evidence>
<dbReference type="OrthoDB" id="9807242at2"/>
<dbReference type="CDD" id="cd03293">
    <property type="entry name" value="ABC_NrtD_SsuB_transporters"/>
    <property type="match status" value="1"/>
</dbReference>
<evidence type="ECO:0000313" key="7">
    <source>
        <dbReference type="Proteomes" id="UP000233491"/>
    </source>
</evidence>
<dbReference type="Pfam" id="PF00005">
    <property type="entry name" value="ABC_tran"/>
    <property type="match status" value="1"/>
</dbReference>
<keyword evidence="4 6" id="KW-0067">ATP-binding</keyword>
<evidence type="ECO:0000256" key="4">
    <source>
        <dbReference type="ARBA" id="ARBA00022840"/>
    </source>
</evidence>